<keyword evidence="3" id="KW-0687">Ribonucleoprotein</keyword>
<dbReference type="InterPro" id="IPR023574">
    <property type="entry name" value="Ribosomal_uL4_dom_sf"/>
</dbReference>
<dbReference type="OrthoDB" id="9803201at2"/>
<dbReference type="GO" id="GO:0003735">
    <property type="term" value="F:structural constituent of ribosome"/>
    <property type="evidence" value="ECO:0007669"/>
    <property type="project" value="InterPro"/>
</dbReference>
<dbReference type="SUPFAM" id="SSF52166">
    <property type="entry name" value="Ribosomal protein L4"/>
    <property type="match status" value="1"/>
</dbReference>
<dbReference type="GO" id="GO:1990904">
    <property type="term" value="C:ribonucleoprotein complex"/>
    <property type="evidence" value="ECO:0007669"/>
    <property type="project" value="UniProtKB-KW"/>
</dbReference>
<dbReference type="PANTHER" id="PTHR10746">
    <property type="entry name" value="50S RIBOSOMAL PROTEIN L4"/>
    <property type="match status" value="1"/>
</dbReference>
<evidence type="ECO:0000313" key="6">
    <source>
        <dbReference type="EMBL" id="APJ04497.1"/>
    </source>
</evidence>
<evidence type="ECO:0000256" key="5">
    <source>
        <dbReference type="ARBA" id="ARBA00035462"/>
    </source>
</evidence>
<reference evidence="6 7" key="1">
    <citation type="submission" date="2016-10" db="EMBL/GenBank/DDBJ databases">
        <title>Silvanigrella aquatica sp. nov., isolated from a freshwater lake located in the Black Forest, Germany, description of Silvanigrellaceae fam. nov., Silvanigrellales ord. nov., reclassification of the order Bdellovibrionales in the class Oligoflexia, reclassification of the families Bacteriovoracaceae and Halobacteriovoraceae in the new order Bacteriovoracales ord. nov., and reclassification of the family Pseudobacteriovoracaceae in the order Oligoflexiales.</title>
        <authorList>
            <person name="Hahn M.W."/>
            <person name="Schmidt J."/>
            <person name="Koll U."/>
            <person name="Rohde M."/>
            <person name="Verbag S."/>
            <person name="Pitt A."/>
            <person name="Nakai R."/>
            <person name="Naganuma T."/>
            <person name="Lang E."/>
        </authorList>
    </citation>
    <scope>NUCLEOTIDE SEQUENCE [LARGE SCALE GENOMIC DNA]</scope>
    <source>
        <strain evidence="6 7">MWH-Nonnen-W8red</strain>
    </source>
</reference>
<organism evidence="6 7">
    <name type="scientific">Silvanigrella aquatica</name>
    <dbReference type="NCBI Taxonomy" id="1915309"/>
    <lineage>
        <taxon>Bacteria</taxon>
        <taxon>Pseudomonadati</taxon>
        <taxon>Bdellovibrionota</taxon>
        <taxon>Oligoflexia</taxon>
        <taxon>Silvanigrellales</taxon>
        <taxon>Silvanigrellaceae</taxon>
        <taxon>Silvanigrella</taxon>
    </lineage>
</organism>
<comment type="similarity">
    <text evidence="1">Belongs to the universal ribosomal protein uL4 family.</text>
</comment>
<dbReference type="NCBIfam" id="TIGR03953">
    <property type="entry name" value="rplD_bact"/>
    <property type="match status" value="1"/>
</dbReference>
<dbReference type="Gene3D" id="3.40.1370.10">
    <property type="match status" value="1"/>
</dbReference>
<evidence type="ECO:0000256" key="4">
    <source>
        <dbReference type="ARBA" id="ARBA00035244"/>
    </source>
</evidence>
<evidence type="ECO:0000256" key="2">
    <source>
        <dbReference type="ARBA" id="ARBA00022980"/>
    </source>
</evidence>
<dbReference type="KEGG" id="saqi:AXG55_11485"/>
<dbReference type="GO" id="GO:0006412">
    <property type="term" value="P:translation"/>
    <property type="evidence" value="ECO:0007669"/>
    <property type="project" value="InterPro"/>
</dbReference>
<dbReference type="AlphaFoldDB" id="A0A1L4D2T0"/>
<dbReference type="PANTHER" id="PTHR10746:SF6">
    <property type="entry name" value="LARGE RIBOSOMAL SUBUNIT PROTEIN UL4M"/>
    <property type="match status" value="1"/>
</dbReference>
<name>A0A1L4D2T0_9BACT</name>
<evidence type="ECO:0000313" key="7">
    <source>
        <dbReference type="Proteomes" id="UP000184731"/>
    </source>
</evidence>
<sequence>MLSKIETLPESLVSYADRNKGTLWQVVKAYRANQRQGTVGVKTRAMVKSTGKKPYKQKKTGSARRGSFVAPLHVGGGVAHGPKARDYRQAIPLKMSRVALGIALSERVKSGKIFVGALDFPSGKTKDAASALKNVADLSGNTLVCLSNPNDSTIRALRNIRGVHLVSPEQVNAFTILQARSLIASPEAFKVLESRIAD</sequence>
<proteinExistence type="inferred from homology"/>
<protein>
    <recommendedName>
        <fullName evidence="4">Large ribosomal subunit protein uL4</fullName>
    </recommendedName>
    <alternativeName>
        <fullName evidence="5">50S ribosomal protein L4</fullName>
    </alternativeName>
</protein>
<dbReference type="GO" id="GO:0005840">
    <property type="term" value="C:ribosome"/>
    <property type="evidence" value="ECO:0007669"/>
    <property type="project" value="UniProtKB-KW"/>
</dbReference>
<evidence type="ECO:0000256" key="3">
    <source>
        <dbReference type="ARBA" id="ARBA00023274"/>
    </source>
</evidence>
<keyword evidence="2 6" id="KW-0689">Ribosomal protein</keyword>
<dbReference type="InterPro" id="IPR013005">
    <property type="entry name" value="Ribosomal_uL4-like"/>
</dbReference>
<dbReference type="Proteomes" id="UP000184731">
    <property type="component" value="Chromosome"/>
</dbReference>
<dbReference type="Pfam" id="PF00573">
    <property type="entry name" value="Ribosomal_L4"/>
    <property type="match status" value="1"/>
</dbReference>
<dbReference type="InterPro" id="IPR002136">
    <property type="entry name" value="Ribosomal_uL4"/>
</dbReference>
<gene>
    <name evidence="6" type="ORF">AXG55_11485</name>
</gene>
<evidence type="ECO:0000256" key="1">
    <source>
        <dbReference type="ARBA" id="ARBA00010528"/>
    </source>
</evidence>
<dbReference type="STRING" id="1915309.AXG55_11485"/>
<accession>A0A1L4D2T0</accession>
<dbReference type="EMBL" id="CP017834">
    <property type="protein sequence ID" value="APJ04497.1"/>
    <property type="molecule type" value="Genomic_DNA"/>
</dbReference>
<keyword evidence="7" id="KW-1185">Reference proteome</keyword>